<dbReference type="Proteomes" id="UP000724149">
    <property type="component" value="Unassembled WGS sequence"/>
</dbReference>
<accession>A0ABS2GPG8</accession>
<sequence length="193" mass="20601">MQKSPGSRALWRSGLFSLCAGALISLVLLRFLSQLDQPDLTPEDLRRSGAALALQILSISAAAIGFVTYTSLRTRSSLEQALTALTESCRIFRSAARAAGAMVFCRKAPGRELISPQSREEIAASDSPALPADFLRWLEETPCEPGEITSELFPNPGGGPDLEVTVLAPEESPEERIGCVMAARVPAGSEQTV</sequence>
<organism evidence="2 3">
    <name type="scientific">Hydrogenoanaerobacterium saccharovorans</name>
    <dbReference type="NCBI Taxonomy" id="474960"/>
    <lineage>
        <taxon>Bacteria</taxon>
        <taxon>Bacillati</taxon>
        <taxon>Bacillota</taxon>
        <taxon>Clostridia</taxon>
        <taxon>Eubacteriales</taxon>
        <taxon>Oscillospiraceae</taxon>
        <taxon>Hydrogenoanaerobacterium</taxon>
    </lineage>
</organism>
<comment type="caution">
    <text evidence="2">The sequence shown here is derived from an EMBL/GenBank/DDBJ whole genome shotgun (WGS) entry which is preliminary data.</text>
</comment>
<feature type="transmembrane region" description="Helical" evidence="1">
    <location>
        <begin position="52"/>
        <end position="72"/>
    </location>
</feature>
<reference evidence="2 3" key="1">
    <citation type="journal article" date="2021" name="Sci. Rep.">
        <title>The distribution of antibiotic resistance genes in chicken gut microbiota commensals.</title>
        <authorList>
            <person name="Juricova H."/>
            <person name="Matiasovicova J."/>
            <person name="Kubasova T."/>
            <person name="Cejkova D."/>
            <person name="Rychlik I."/>
        </authorList>
    </citation>
    <scope>NUCLEOTIDE SEQUENCE [LARGE SCALE GENOMIC DNA]</scope>
    <source>
        <strain evidence="2 3">An564</strain>
    </source>
</reference>
<keyword evidence="1" id="KW-0812">Transmembrane</keyword>
<keyword evidence="1" id="KW-1133">Transmembrane helix</keyword>
<keyword evidence="1" id="KW-0472">Membrane</keyword>
<feature type="transmembrane region" description="Helical" evidence="1">
    <location>
        <begin position="9"/>
        <end position="32"/>
    </location>
</feature>
<name>A0ABS2GPG8_9FIRM</name>
<proteinExistence type="predicted"/>
<dbReference type="EMBL" id="JACSNR010000009">
    <property type="protein sequence ID" value="MBM6924006.1"/>
    <property type="molecule type" value="Genomic_DNA"/>
</dbReference>
<evidence type="ECO:0000256" key="1">
    <source>
        <dbReference type="SAM" id="Phobius"/>
    </source>
</evidence>
<evidence type="ECO:0000313" key="2">
    <source>
        <dbReference type="EMBL" id="MBM6924006.1"/>
    </source>
</evidence>
<protein>
    <submittedName>
        <fullName evidence="2">Uncharacterized protein</fullName>
    </submittedName>
</protein>
<dbReference type="RefSeq" id="WP_204721623.1">
    <property type="nucleotide sequence ID" value="NZ_JACSNR010000009.1"/>
</dbReference>
<gene>
    <name evidence="2" type="ORF">H9X81_09945</name>
</gene>
<evidence type="ECO:0000313" key="3">
    <source>
        <dbReference type="Proteomes" id="UP000724149"/>
    </source>
</evidence>
<keyword evidence="3" id="KW-1185">Reference proteome</keyword>